<dbReference type="Proteomes" id="UP000319026">
    <property type="component" value="Unassembled WGS sequence"/>
</dbReference>
<dbReference type="EMBL" id="VOHY01000001">
    <property type="protein sequence ID" value="TWV79541.1"/>
    <property type="molecule type" value="Genomic_DNA"/>
</dbReference>
<evidence type="ECO:0000313" key="1">
    <source>
        <dbReference type="EMBL" id="TWV41388.1"/>
    </source>
</evidence>
<protein>
    <submittedName>
        <fullName evidence="3">Uncharacterized protein</fullName>
    </submittedName>
</protein>
<dbReference type="Proteomes" id="UP000315444">
    <property type="component" value="Unassembled WGS sequence"/>
</dbReference>
<comment type="caution">
    <text evidence="3">The sequence shown here is derived from an EMBL/GenBank/DDBJ whole genome shotgun (WGS) entry which is preliminary data.</text>
</comment>
<evidence type="ECO:0000313" key="2">
    <source>
        <dbReference type="EMBL" id="TWV51007.1"/>
    </source>
</evidence>
<evidence type="ECO:0000313" key="4">
    <source>
        <dbReference type="Proteomes" id="UP000315444"/>
    </source>
</evidence>
<reference evidence="3 5" key="3">
    <citation type="submission" date="2019-08" db="EMBL/GenBank/DDBJ databases">
        <title>Genome sequencing of Bacteroides fragilis Sample_iSURF_9.</title>
        <authorList>
            <person name="Chandler J.E."/>
            <person name="Ruoff K.L."/>
            <person name="Price C.E."/>
            <person name="Valls R.A."/>
            <person name="O'Toole G.A."/>
        </authorList>
    </citation>
    <scope>NUCLEOTIDE SEQUENCE [LARGE SCALE GENOMIC DNA]</scope>
    <source>
        <strain evidence="3 5">CFPLTA004_1B</strain>
    </source>
</reference>
<reference evidence="1 4" key="2">
    <citation type="submission" date="2019-07" db="EMBL/GenBank/DDBJ databases">
        <title>Genome sequencing of Bacteroides fragilis.</title>
        <authorList>
            <person name="Galasyn E.V."/>
            <person name="Ruoff K.L."/>
            <person name="Price C.E."/>
            <person name="Valls R.A."/>
            <person name="O'Toole G.A."/>
        </authorList>
    </citation>
    <scope>NUCLEOTIDE SEQUENCE [LARGE SCALE GENOMIC DNA]</scope>
    <source>
        <strain evidence="1 4">AD135F_1B</strain>
    </source>
</reference>
<accession>A0A5C6JL91</accession>
<evidence type="ECO:0000313" key="5">
    <source>
        <dbReference type="Proteomes" id="UP000318041"/>
    </source>
</evidence>
<organism evidence="3 5">
    <name type="scientific">Bacteroides fragilis</name>
    <dbReference type="NCBI Taxonomy" id="817"/>
    <lineage>
        <taxon>Bacteria</taxon>
        <taxon>Pseudomonadati</taxon>
        <taxon>Bacteroidota</taxon>
        <taxon>Bacteroidia</taxon>
        <taxon>Bacteroidales</taxon>
        <taxon>Bacteroidaceae</taxon>
        <taxon>Bacteroides</taxon>
    </lineage>
</organism>
<dbReference type="Proteomes" id="UP000318041">
    <property type="component" value="Unassembled WGS sequence"/>
</dbReference>
<sequence>MFQTKLTERSEYKHIEALNFFKGQVKTSTTLTPAPLKPQHKTQRTAVRTDNLCLYLYAYLLNLPLFHIKGADLRSIIFRN</sequence>
<evidence type="ECO:0000313" key="6">
    <source>
        <dbReference type="Proteomes" id="UP000319026"/>
    </source>
</evidence>
<reference evidence="2 6" key="1">
    <citation type="submission" date="2019-07" db="EMBL/GenBank/DDBJ databases">
        <title>Genome Sequencing of Bacteroides fragilis.</title>
        <authorList>
            <person name="Pinto K.M."/>
            <person name="Ruoff K.L."/>
            <person name="Price C.E."/>
            <person name="Valls R.A."/>
            <person name="O'Toole G.A."/>
        </authorList>
    </citation>
    <scope>NUCLEOTIDE SEQUENCE [LARGE SCALE GENOMIC DNA]</scope>
    <source>
        <strain evidence="2 6">AD135F_3B</strain>
    </source>
</reference>
<proteinExistence type="predicted"/>
<gene>
    <name evidence="2" type="ORF">FSA03_05125</name>
    <name evidence="1" type="ORF">FSA06_10065</name>
    <name evidence="3" type="ORF">FSA08_01365</name>
</gene>
<evidence type="ECO:0000313" key="3">
    <source>
        <dbReference type="EMBL" id="TWV79541.1"/>
    </source>
</evidence>
<name>A0A5C6JL91_BACFG</name>
<dbReference type="EMBL" id="VOHV01000004">
    <property type="protein sequence ID" value="TWV41388.1"/>
    <property type="molecule type" value="Genomic_DNA"/>
</dbReference>
<dbReference type="AlphaFoldDB" id="A0A5C6JL91"/>
<dbReference type="EMBL" id="VOHT01000002">
    <property type="protein sequence ID" value="TWV51007.1"/>
    <property type="molecule type" value="Genomic_DNA"/>
</dbReference>